<name>A0A8X8BE55_BRACI</name>
<feature type="domain" description="DUF4283" evidence="4">
    <location>
        <begin position="54"/>
        <end position="132"/>
    </location>
</feature>
<dbReference type="AlphaFoldDB" id="A0A8X8BE55"/>
<keyword evidence="6" id="KW-1185">Reference proteome</keyword>
<dbReference type="EMBL" id="JAAMPC010000001">
    <property type="protein sequence ID" value="KAG2331088.1"/>
    <property type="molecule type" value="Genomic_DNA"/>
</dbReference>
<evidence type="ECO:0000259" key="4">
    <source>
        <dbReference type="Pfam" id="PF14111"/>
    </source>
</evidence>
<proteinExistence type="predicted"/>
<dbReference type="Pfam" id="PF13966">
    <property type="entry name" value="zf-RVT"/>
    <property type="match status" value="1"/>
</dbReference>
<dbReference type="Gene3D" id="3.60.10.10">
    <property type="entry name" value="Endonuclease/exonuclease/phosphatase"/>
    <property type="match status" value="1"/>
</dbReference>
<feature type="domain" description="Reverse transcriptase zinc-binding" evidence="3">
    <location>
        <begin position="894"/>
        <end position="963"/>
    </location>
</feature>
<dbReference type="InterPro" id="IPR036691">
    <property type="entry name" value="Endo/exonu/phosph_ase_sf"/>
</dbReference>
<evidence type="ECO:0000313" key="6">
    <source>
        <dbReference type="Proteomes" id="UP000886595"/>
    </source>
</evidence>
<evidence type="ECO:0000259" key="3">
    <source>
        <dbReference type="Pfam" id="PF13966"/>
    </source>
</evidence>
<reference evidence="5 6" key="1">
    <citation type="submission" date="2020-02" db="EMBL/GenBank/DDBJ databases">
        <authorList>
            <person name="Ma Q."/>
            <person name="Huang Y."/>
            <person name="Song X."/>
            <person name="Pei D."/>
        </authorList>
    </citation>
    <scope>NUCLEOTIDE SEQUENCE [LARGE SCALE GENOMIC DNA]</scope>
    <source>
        <strain evidence="5">Sxm20200214</strain>
        <tissue evidence="5">Leaf</tissue>
    </source>
</reference>
<comment type="caution">
    <text evidence="5">The sequence shown here is derived from an EMBL/GenBank/DDBJ whole genome shotgun (WGS) entry which is preliminary data.</text>
</comment>
<dbReference type="PANTHER" id="PTHR33710:SF71">
    <property type="entry name" value="ENDONUCLEASE_EXONUCLEASE_PHOSPHATASE DOMAIN-CONTAINING PROTEIN"/>
    <property type="match status" value="1"/>
</dbReference>
<dbReference type="OrthoDB" id="1057861at2759"/>
<feature type="region of interest" description="Disordered" evidence="1">
    <location>
        <begin position="328"/>
        <end position="357"/>
    </location>
</feature>
<feature type="domain" description="Endonuclease/exonuclease/phosphatase" evidence="2">
    <location>
        <begin position="369"/>
        <end position="575"/>
    </location>
</feature>
<evidence type="ECO:0008006" key="7">
    <source>
        <dbReference type="Google" id="ProtNLM"/>
    </source>
</evidence>
<evidence type="ECO:0000313" key="5">
    <source>
        <dbReference type="EMBL" id="KAG2331088.1"/>
    </source>
</evidence>
<dbReference type="Pfam" id="PF03372">
    <property type="entry name" value="Exo_endo_phos"/>
    <property type="match status" value="1"/>
</dbReference>
<dbReference type="InterPro" id="IPR005135">
    <property type="entry name" value="Endo/exonuclease/phosphatase"/>
</dbReference>
<evidence type="ECO:0000259" key="2">
    <source>
        <dbReference type="Pfam" id="PF03372"/>
    </source>
</evidence>
<feature type="compositionally biased region" description="Basic and acidic residues" evidence="1">
    <location>
        <begin position="1"/>
        <end position="12"/>
    </location>
</feature>
<dbReference type="InterPro" id="IPR026960">
    <property type="entry name" value="RVT-Znf"/>
</dbReference>
<organism evidence="5 6">
    <name type="scientific">Brassica carinata</name>
    <name type="common">Ethiopian mustard</name>
    <name type="synonym">Abyssinian cabbage</name>
    <dbReference type="NCBI Taxonomy" id="52824"/>
    <lineage>
        <taxon>Eukaryota</taxon>
        <taxon>Viridiplantae</taxon>
        <taxon>Streptophyta</taxon>
        <taxon>Embryophyta</taxon>
        <taxon>Tracheophyta</taxon>
        <taxon>Spermatophyta</taxon>
        <taxon>Magnoliopsida</taxon>
        <taxon>eudicotyledons</taxon>
        <taxon>Gunneridae</taxon>
        <taxon>Pentapetalae</taxon>
        <taxon>rosids</taxon>
        <taxon>malvids</taxon>
        <taxon>Brassicales</taxon>
        <taxon>Brassicaceae</taxon>
        <taxon>Brassiceae</taxon>
        <taxon>Brassica</taxon>
    </lineage>
</organism>
<dbReference type="GO" id="GO:0003824">
    <property type="term" value="F:catalytic activity"/>
    <property type="evidence" value="ECO:0007669"/>
    <property type="project" value="InterPro"/>
</dbReference>
<gene>
    <name evidence="5" type="ORF">Bca52824_002268</name>
</gene>
<dbReference type="Pfam" id="PF14111">
    <property type="entry name" value="DUF4283"/>
    <property type="match status" value="1"/>
</dbReference>
<feature type="region of interest" description="Disordered" evidence="1">
    <location>
        <begin position="1"/>
        <end position="20"/>
    </location>
</feature>
<dbReference type="SUPFAM" id="SSF56219">
    <property type="entry name" value="DNase I-like"/>
    <property type="match status" value="1"/>
</dbReference>
<dbReference type="InterPro" id="IPR025558">
    <property type="entry name" value="DUF4283"/>
</dbReference>
<dbReference type="PANTHER" id="PTHR33710">
    <property type="entry name" value="BNAC02G09200D PROTEIN"/>
    <property type="match status" value="1"/>
</dbReference>
<sequence>MKSEEQHQDQDPNHQNYQQGDPMKMIWRAMQELKLGADRPRWSIREEAQEDFKKDHKLCLVARGLNPYHQNAPGLKVSLPRIWQLVGKVEGQINDDETVDFYFDTEHHLLMVLENQPYTYRGWLVAIDLWSHRDSATFLKYIPFKVRILKLPDMYRRYSIVEDIGSKLGHVEEVTIVEPTMAREARVSVKVLFDVDNEITLTREVDIIKDKPPVELDFRYVGLQKFCTLCGSLKHEYEFCKAFSKMQQRQYELMDRGINPYISAQERKEAIGEYISSMEVGEASGTAIAMQMEPTQESQAVSQVGTMTQGEAPIRQATSQEALTAARVEQGTKRKTPEDQEDSATTSTKRLELEQPNYGLGSPLTIPHIKDIRRTHHPDIMLLVETKNVNSTVHDLAKELGYKNVEIVPASGSSGGAAIFWNDRVKISFLGNPDLYCTHMTVEDGANTFWLTYIYGNPVLKYRQKQWSRLITSEYAGFLKHKPRMIIGDFNDIKRSEEKQGGIPRSVGSCSLFTRMLTVLGLHDIKTLGGRFTWFGKRSKYSIMSKIDRAVANCNWLDMYPTATVSLLPCIGSDHRSLLLNTDGTKKKKSSLFRYDSRWRLYPGLKQVVEQVCNQENSNISNGNIHSIINHCRRALSNWRSKQNTNSGKIIQELKQEIQGVYDSPIIDYSLLTALKAKLQLQYRLEEEFWRTKSRVLWLRAGDKNTKFFHNKARQRRHYNRIIHIQDDQGKSLSKTTDIQKHIEKYFSRTYQTSSLAWRSIVLTQPLLKRGIHWAIGNGNQIRVWQDNWLLGDPQATPTGPGMFIHPNLRVKDLFSVGTFSWNQPLLHQLFQPGDVQRILRLRPSITGAQDLLYWKLSKTGSYTVKSGYYVQRELDNESTQQTQVISSSFLQLRNQIIQKLWTLKLPPKIKIFWWKVLHNGLPVAKNLNRRGGRINPECQLCGESIETISHLLYECRISREIWQLAYPALFQRLEPGINLNMEDAE</sequence>
<accession>A0A8X8BE55</accession>
<protein>
    <recommendedName>
        <fullName evidence="7">Reverse transcriptase zinc-binding domain-containing protein</fullName>
    </recommendedName>
</protein>
<evidence type="ECO:0000256" key="1">
    <source>
        <dbReference type="SAM" id="MobiDB-lite"/>
    </source>
</evidence>
<dbReference type="Proteomes" id="UP000886595">
    <property type="component" value="Unassembled WGS sequence"/>
</dbReference>